<gene>
    <name evidence="1" type="ORF">Pan14r_25540</name>
</gene>
<sequence length="125" mass="14064">MSDENTTIAELKQVVDRFVSEREWHTFHNPKNLAMSLSIEAAELMEHFQWLTQDEADAVIGQAENRDEIGEEIADCLAYLLSLANVMNLDLDQTLRQKMVKNAAKYPVETSRGVARPNPSGESSV</sequence>
<proteinExistence type="predicted"/>
<name>A0A5C5Y5P5_9PLAN</name>
<dbReference type="CDD" id="cd11537">
    <property type="entry name" value="NTP-PPase_RS21-C6_like"/>
    <property type="match status" value="1"/>
</dbReference>
<organism evidence="1 2">
    <name type="scientific">Crateriforma conspicua</name>
    <dbReference type="NCBI Taxonomy" id="2527996"/>
    <lineage>
        <taxon>Bacteria</taxon>
        <taxon>Pseudomonadati</taxon>
        <taxon>Planctomycetota</taxon>
        <taxon>Planctomycetia</taxon>
        <taxon>Planctomycetales</taxon>
        <taxon>Planctomycetaceae</taxon>
        <taxon>Crateriforma</taxon>
    </lineage>
</organism>
<dbReference type="GO" id="GO:0009143">
    <property type="term" value="P:nucleoside triphosphate catabolic process"/>
    <property type="evidence" value="ECO:0007669"/>
    <property type="project" value="InterPro"/>
</dbReference>
<evidence type="ECO:0000313" key="1">
    <source>
        <dbReference type="EMBL" id="TWT70249.1"/>
    </source>
</evidence>
<dbReference type="SUPFAM" id="SSF101386">
    <property type="entry name" value="all-alpha NTP pyrophosphatases"/>
    <property type="match status" value="1"/>
</dbReference>
<dbReference type="Gene3D" id="1.10.287.1080">
    <property type="entry name" value="MazG-like"/>
    <property type="match status" value="1"/>
</dbReference>
<dbReference type="RefSeq" id="WP_146439247.1">
    <property type="nucleotide sequence ID" value="NZ_SJPL01000001.1"/>
</dbReference>
<evidence type="ECO:0000313" key="2">
    <source>
        <dbReference type="Proteomes" id="UP000317238"/>
    </source>
</evidence>
<dbReference type="InterPro" id="IPR025984">
    <property type="entry name" value="DCTPP"/>
</dbReference>
<accession>A0A5C5Y5P5</accession>
<keyword evidence="1" id="KW-0378">Hydrolase</keyword>
<dbReference type="PANTHER" id="PTHR46523">
    <property type="entry name" value="DCTP PYROPHOSPHATASE 1"/>
    <property type="match status" value="1"/>
</dbReference>
<protein>
    <submittedName>
        <fullName evidence="1">MazG nucleotide pyrophosphohydrolase domain protein</fullName>
    </submittedName>
</protein>
<dbReference type="InterPro" id="IPR052555">
    <property type="entry name" value="dCTP_Pyrophosphatase"/>
</dbReference>
<dbReference type="OrthoDB" id="9791898at2"/>
<keyword evidence="2" id="KW-1185">Reference proteome</keyword>
<dbReference type="Proteomes" id="UP000317238">
    <property type="component" value="Unassembled WGS sequence"/>
</dbReference>
<dbReference type="PANTHER" id="PTHR46523:SF1">
    <property type="entry name" value="DCTP PYROPHOSPHATASE 1"/>
    <property type="match status" value="1"/>
</dbReference>
<dbReference type="Pfam" id="PF12643">
    <property type="entry name" value="MazG-like"/>
    <property type="match status" value="1"/>
</dbReference>
<comment type="caution">
    <text evidence="1">The sequence shown here is derived from an EMBL/GenBank/DDBJ whole genome shotgun (WGS) entry which is preliminary data.</text>
</comment>
<dbReference type="AlphaFoldDB" id="A0A5C5Y5P5"/>
<reference evidence="1 2" key="1">
    <citation type="submission" date="2019-02" db="EMBL/GenBank/DDBJ databases">
        <title>Deep-cultivation of Planctomycetes and their phenomic and genomic characterization uncovers novel biology.</title>
        <authorList>
            <person name="Wiegand S."/>
            <person name="Jogler M."/>
            <person name="Boedeker C."/>
            <person name="Pinto D."/>
            <person name="Vollmers J."/>
            <person name="Rivas-Marin E."/>
            <person name="Kohn T."/>
            <person name="Peeters S.H."/>
            <person name="Heuer A."/>
            <person name="Rast P."/>
            <person name="Oberbeckmann S."/>
            <person name="Bunk B."/>
            <person name="Jeske O."/>
            <person name="Meyerdierks A."/>
            <person name="Storesund J.E."/>
            <person name="Kallscheuer N."/>
            <person name="Luecker S."/>
            <person name="Lage O.M."/>
            <person name="Pohl T."/>
            <person name="Merkel B.J."/>
            <person name="Hornburger P."/>
            <person name="Mueller R.-W."/>
            <person name="Bruemmer F."/>
            <person name="Labrenz M."/>
            <person name="Spormann A.M."/>
            <person name="Op Den Camp H."/>
            <person name="Overmann J."/>
            <person name="Amann R."/>
            <person name="Jetten M.S.M."/>
            <person name="Mascher T."/>
            <person name="Medema M.H."/>
            <person name="Devos D.P."/>
            <person name="Kaster A.-K."/>
            <person name="Ovreas L."/>
            <person name="Rohde M."/>
            <person name="Galperin M.Y."/>
            <person name="Jogler C."/>
        </authorList>
    </citation>
    <scope>NUCLEOTIDE SEQUENCE [LARGE SCALE GENOMIC DNA]</scope>
    <source>
        <strain evidence="1 2">Pan14r</strain>
    </source>
</reference>
<dbReference type="PIRSF" id="PIRSF029826">
    <property type="entry name" value="UCP029826_pph"/>
    <property type="match status" value="1"/>
</dbReference>
<dbReference type="EMBL" id="SJPL01000001">
    <property type="protein sequence ID" value="TWT70249.1"/>
    <property type="molecule type" value="Genomic_DNA"/>
</dbReference>
<dbReference type="GO" id="GO:0047429">
    <property type="term" value="F:nucleoside triphosphate diphosphatase activity"/>
    <property type="evidence" value="ECO:0007669"/>
    <property type="project" value="InterPro"/>
</dbReference>